<keyword evidence="3" id="KW-1185">Reference proteome</keyword>
<evidence type="ECO:0000313" key="2">
    <source>
        <dbReference type="EMBL" id="KAJ5084909.1"/>
    </source>
</evidence>
<feature type="compositionally biased region" description="Polar residues" evidence="1">
    <location>
        <begin position="161"/>
        <end position="171"/>
    </location>
</feature>
<sequence>MGLIKTGIALAGAYGLMKAGSKAANEHEDKRNQRYRQQQQPPYTQQPPYEHPGPQGYYGPNPNNPPQSSPYAHYHGYPHGQAYPQGHGQGTGSRAITDYPSHGQNYSPNYSHQQPYPQQPYPSGYQNPPMNYSGHSNYPPPAYEPGPGYNAANKPEKSPAGTAQQYNRDWR</sequence>
<gene>
    <name evidence="2" type="ORF">NUU61_009488</name>
</gene>
<dbReference type="RefSeq" id="XP_056508306.1">
    <property type="nucleotide sequence ID" value="XM_056660013.1"/>
</dbReference>
<evidence type="ECO:0000313" key="3">
    <source>
        <dbReference type="Proteomes" id="UP001141434"/>
    </source>
</evidence>
<dbReference type="OrthoDB" id="4499780at2759"/>
<dbReference type="EMBL" id="JAPMSZ010000011">
    <property type="protein sequence ID" value="KAJ5084909.1"/>
    <property type="molecule type" value="Genomic_DNA"/>
</dbReference>
<accession>A0A9W9ENG7</accession>
<evidence type="ECO:0000256" key="1">
    <source>
        <dbReference type="SAM" id="MobiDB-lite"/>
    </source>
</evidence>
<reference evidence="2" key="2">
    <citation type="journal article" date="2023" name="IMA Fungus">
        <title>Comparative genomic study of the Penicillium genus elucidates a diverse pangenome and 15 lateral gene transfer events.</title>
        <authorList>
            <person name="Petersen C."/>
            <person name="Sorensen T."/>
            <person name="Nielsen M.R."/>
            <person name="Sondergaard T.E."/>
            <person name="Sorensen J.L."/>
            <person name="Fitzpatrick D.A."/>
            <person name="Frisvad J.C."/>
            <person name="Nielsen K.L."/>
        </authorList>
    </citation>
    <scope>NUCLEOTIDE SEQUENCE</scope>
    <source>
        <strain evidence="2">IBT 34128</strain>
    </source>
</reference>
<proteinExistence type="predicted"/>
<feature type="compositionally biased region" description="Low complexity" evidence="1">
    <location>
        <begin position="106"/>
        <end position="129"/>
    </location>
</feature>
<feature type="compositionally biased region" description="Low complexity" evidence="1">
    <location>
        <begin position="35"/>
        <end position="61"/>
    </location>
</feature>
<feature type="region of interest" description="Disordered" evidence="1">
    <location>
        <begin position="19"/>
        <end position="171"/>
    </location>
</feature>
<dbReference type="Proteomes" id="UP001141434">
    <property type="component" value="Unassembled WGS sequence"/>
</dbReference>
<organism evidence="2 3">
    <name type="scientific">Penicillium alfredii</name>
    <dbReference type="NCBI Taxonomy" id="1506179"/>
    <lineage>
        <taxon>Eukaryota</taxon>
        <taxon>Fungi</taxon>
        <taxon>Dikarya</taxon>
        <taxon>Ascomycota</taxon>
        <taxon>Pezizomycotina</taxon>
        <taxon>Eurotiomycetes</taxon>
        <taxon>Eurotiomycetidae</taxon>
        <taxon>Eurotiales</taxon>
        <taxon>Aspergillaceae</taxon>
        <taxon>Penicillium</taxon>
    </lineage>
</organism>
<protein>
    <submittedName>
        <fullName evidence="2">Uncharacterized protein</fullName>
    </submittedName>
</protein>
<name>A0A9W9ENG7_9EURO</name>
<reference evidence="2" key="1">
    <citation type="submission" date="2022-11" db="EMBL/GenBank/DDBJ databases">
        <authorList>
            <person name="Petersen C."/>
        </authorList>
    </citation>
    <scope>NUCLEOTIDE SEQUENCE</scope>
    <source>
        <strain evidence="2">IBT 34128</strain>
    </source>
</reference>
<dbReference type="AlphaFoldDB" id="A0A9W9ENG7"/>
<comment type="caution">
    <text evidence="2">The sequence shown here is derived from an EMBL/GenBank/DDBJ whole genome shotgun (WGS) entry which is preliminary data.</text>
</comment>
<dbReference type="GeneID" id="81399182"/>